<dbReference type="RefSeq" id="WP_251837137.1">
    <property type="nucleotide sequence ID" value="NZ_JACSQG010000008.1"/>
</dbReference>
<dbReference type="Gene3D" id="1.20.1330.10">
    <property type="entry name" value="f41 fragment of flagellin, N-terminal domain"/>
    <property type="match status" value="2"/>
</dbReference>
<dbReference type="EMBL" id="JACSQG010000008">
    <property type="protein sequence ID" value="MBD7978355.1"/>
    <property type="molecule type" value="Genomic_DNA"/>
</dbReference>
<organism evidence="7 8">
    <name type="scientific">Serpens gallinarum</name>
    <dbReference type="NCBI Taxonomy" id="2763075"/>
    <lineage>
        <taxon>Bacteria</taxon>
        <taxon>Pseudomonadati</taxon>
        <taxon>Pseudomonadota</taxon>
        <taxon>Gammaproteobacteria</taxon>
        <taxon>Pseudomonadales</taxon>
        <taxon>Pseudomonadaceae</taxon>
        <taxon>Pseudomonas</taxon>
    </lineage>
</organism>
<comment type="subcellular location">
    <subcellularLocation>
        <location evidence="1">Bacterial flagellum</location>
    </subcellularLocation>
    <subcellularLocation>
        <location evidence="2">Secreted</location>
    </subcellularLocation>
</comment>
<evidence type="ECO:0000256" key="5">
    <source>
        <dbReference type="ARBA" id="ARBA00023143"/>
    </source>
</evidence>
<keyword evidence="8" id="KW-1185">Reference proteome</keyword>
<dbReference type="InterPro" id="IPR001029">
    <property type="entry name" value="Flagellin_N"/>
</dbReference>
<evidence type="ECO:0000256" key="3">
    <source>
        <dbReference type="ARBA" id="ARBA00005709"/>
    </source>
</evidence>
<keyword evidence="4" id="KW-0964">Secreted</keyword>
<evidence type="ECO:0000313" key="7">
    <source>
        <dbReference type="EMBL" id="MBD7978355.1"/>
    </source>
</evidence>
<dbReference type="Proteomes" id="UP000611945">
    <property type="component" value="Unassembled WGS sequence"/>
</dbReference>
<dbReference type="InterPro" id="IPR001492">
    <property type="entry name" value="Flagellin"/>
</dbReference>
<comment type="caution">
    <text evidence="7">The sequence shown here is derived from an EMBL/GenBank/DDBJ whole genome shotgun (WGS) entry which is preliminary data.</text>
</comment>
<protein>
    <submittedName>
        <fullName evidence="7">Flagellar hook-associated protein 3</fullName>
    </submittedName>
</protein>
<dbReference type="PANTHER" id="PTHR42792:SF1">
    <property type="entry name" value="FLAGELLAR HOOK-ASSOCIATED PROTEIN 3"/>
    <property type="match status" value="1"/>
</dbReference>
<name>A0ABR8TRF5_9PSED</name>
<evidence type="ECO:0000259" key="6">
    <source>
        <dbReference type="Pfam" id="PF00669"/>
    </source>
</evidence>
<keyword evidence="7" id="KW-0969">Cilium</keyword>
<keyword evidence="7" id="KW-0282">Flagellum</keyword>
<dbReference type="InterPro" id="IPR013384">
    <property type="entry name" value="Flagell_FlgL"/>
</dbReference>
<keyword evidence="5" id="KW-0975">Bacterial flagellum</keyword>
<evidence type="ECO:0000256" key="2">
    <source>
        <dbReference type="ARBA" id="ARBA00004613"/>
    </source>
</evidence>
<dbReference type="SUPFAM" id="SSF64518">
    <property type="entry name" value="Phase 1 flagellin"/>
    <property type="match status" value="1"/>
</dbReference>
<gene>
    <name evidence="7" type="ORF">H9642_14315</name>
</gene>
<accession>A0ABR8TRF5</accession>
<dbReference type="PANTHER" id="PTHR42792">
    <property type="entry name" value="FLAGELLIN"/>
    <property type="match status" value="1"/>
</dbReference>
<proteinExistence type="inferred from homology"/>
<dbReference type="NCBIfam" id="TIGR02550">
    <property type="entry name" value="flagell_flgL"/>
    <property type="match status" value="1"/>
</dbReference>
<sequence>MRLSTNQMFNANVNGYQKGYSALVKTQEQITSGNRIQTPADDPIGSARLLQLEQQSALLSQYKSNLTDATNSLTQEESILSSMINISQRARELAGHAGNGAYNDQNRSAIAAELKQIEAELFGLMNSKNASGEYWFSGSQSGIQPYVLNSDGTYSYQGDQGQQNLQVATGLQISINDSGYSAFETARNVSRTASSLDTVGASGQRMYLSQGTVSNQRDFDSTFRADAPYKLEISANTDGSIGYTVTAAGVAVDSGSYDPNQENPKITFRGVEFNLDTMLKTGESDFAALLDGHSFDLGMAPEKFAVSSNSAAQISASTVVDVDAYTTGFPDGGVTLKFDGTGYQAFAQPSNVLIPSAFDGATNTLTVAGVEFSFSGTPAADDLFKVTADSQENQNLLNTIANLRAALEQPADGIEGGGLRIREAIAVALGNIDSGMIQIESTQAHIGARLNSIDTLLVENESLSIMNDSTQSAIRDTDQFEAASRLMLQQTKLEAAQAAFVRVSQLSLFDRL</sequence>
<dbReference type="Pfam" id="PF00669">
    <property type="entry name" value="Flagellin_N"/>
    <property type="match status" value="1"/>
</dbReference>
<evidence type="ECO:0000256" key="1">
    <source>
        <dbReference type="ARBA" id="ARBA00004365"/>
    </source>
</evidence>
<reference evidence="7 8" key="1">
    <citation type="submission" date="2020-08" db="EMBL/GenBank/DDBJ databases">
        <title>A Genomic Blueprint of the Chicken Gut Microbiome.</title>
        <authorList>
            <person name="Gilroy R."/>
            <person name="Ravi A."/>
            <person name="Getino M."/>
            <person name="Pursley I."/>
            <person name="Horton D.L."/>
            <person name="Alikhan N.-F."/>
            <person name="Baker D."/>
            <person name="Gharbi K."/>
            <person name="Hall N."/>
            <person name="Watson M."/>
            <person name="Adriaenssens E.M."/>
            <person name="Foster-Nyarko E."/>
            <person name="Jarju S."/>
            <person name="Secka A."/>
            <person name="Antonio M."/>
            <person name="Oren A."/>
            <person name="Chaudhuri R."/>
            <person name="La Ragione R.M."/>
            <person name="Hildebrand F."/>
            <person name="Pallen M.J."/>
        </authorList>
    </citation>
    <scope>NUCLEOTIDE SEQUENCE [LARGE SCALE GENOMIC DNA]</scope>
    <source>
        <strain evidence="7 8">Sa2CUA2</strain>
    </source>
</reference>
<evidence type="ECO:0000313" key="8">
    <source>
        <dbReference type="Proteomes" id="UP000611945"/>
    </source>
</evidence>
<keyword evidence="7" id="KW-0966">Cell projection</keyword>
<evidence type="ECO:0000256" key="4">
    <source>
        <dbReference type="ARBA" id="ARBA00022525"/>
    </source>
</evidence>
<dbReference type="NCBIfam" id="NF009361">
    <property type="entry name" value="PRK12717.1"/>
    <property type="match status" value="1"/>
</dbReference>
<feature type="domain" description="Flagellin N-terminal" evidence="6">
    <location>
        <begin position="4"/>
        <end position="140"/>
    </location>
</feature>
<comment type="similarity">
    <text evidence="3">Belongs to the bacterial flagellin family.</text>
</comment>